<keyword evidence="3" id="KW-1185">Reference proteome</keyword>
<name>A0ABS1FFB2_9PROT</name>
<organism evidence="2 3">
    <name type="scientific">Azospirillum endophyticum</name>
    <dbReference type="NCBI Taxonomy" id="2800326"/>
    <lineage>
        <taxon>Bacteria</taxon>
        <taxon>Pseudomonadati</taxon>
        <taxon>Pseudomonadota</taxon>
        <taxon>Alphaproteobacteria</taxon>
        <taxon>Rhodospirillales</taxon>
        <taxon>Azospirillaceae</taxon>
        <taxon>Azospirillum</taxon>
    </lineage>
</organism>
<gene>
    <name evidence="2" type="ORF">JHL17_32475</name>
</gene>
<feature type="compositionally biased region" description="Low complexity" evidence="1">
    <location>
        <begin position="60"/>
        <end position="79"/>
    </location>
</feature>
<evidence type="ECO:0000313" key="2">
    <source>
        <dbReference type="EMBL" id="MBK1842122.1"/>
    </source>
</evidence>
<feature type="region of interest" description="Disordered" evidence="1">
    <location>
        <begin position="41"/>
        <end position="98"/>
    </location>
</feature>
<sequence>MPHIERTDQGEQYVLPGTERRTAPGLPYAAEADGQLTLHFYAPPDKSERRPRPTSGRSLAAASLSATQMAAAQMAGAPLPAGPAIPPAQMAGQAVPAMSDAAPQSLFGRRLAHFPHVFEQP</sequence>
<feature type="region of interest" description="Disordered" evidence="1">
    <location>
        <begin position="1"/>
        <end position="29"/>
    </location>
</feature>
<protein>
    <submittedName>
        <fullName evidence="2">Uncharacterized protein</fullName>
    </submittedName>
</protein>
<proteinExistence type="predicted"/>
<accession>A0ABS1FFB2</accession>
<evidence type="ECO:0000256" key="1">
    <source>
        <dbReference type="SAM" id="MobiDB-lite"/>
    </source>
</evidence>
<dbReference type="RefSeq" id="WP_200198798.1">
    <property type="nucleotide sequence ID" value="NZ_JAENHM010000080.1"/>
</dbReference>
<dbReference type="EMBL" id="JAENHM010000080">
    <property type="protein sequence ID" value="MBK1842122.1"/>
    <property type="molecule type" value="Genomic_DNA"/>
</dbReference>
<reference evidence="3" key="1">
    <citation type="submission" date="2021-01" db="EMBL/GenBank/DDBJ databases">
        <title>Genome public.</title>
        <authorList>
            <person name="Liu C."/>
            <person name="Sun Q."/>
        </authorList>
    </citation>
    <scope>NUCLEOTIDE SEQUENCE [LARGE SCALE GENOMIC DNA]</scope>
    <source>
        <strain evidence="3">YIM B02556</strain>
    </source>
</reference>
<dbReference type="Proteomes" id="UP000652760">
    <property type="component" value="Unassembled WGS sequence"/>
</dbReference>
<comment type="caution">
    <text evidence="2">The sequence shown here is derived from an EMBL/GenBank/DDBJ whole genome shotgun (WGS) entry which is preliminary data.</text>
</comment>
<evidence type="ECO:0000313" key="3">
    <source>
        <dbReference type="Proteomes" id="UP000652760"/>
    </source>
</evidence>